<feature type="transmembrane region" description="Helical" evidence="1">
    <location>
        <begin position="51"/>
        <end position="74"/>
    </location>
</feature>
<proteinExistence type="predicted"/>
<evidence type="ECO:0000256" key="1">
    <source>
        <dbReference type="SAM" id="Phobius"/>
    </source>
</evidence>
<feature type="transmembrane region" description="Helical" evidence="1">
    <location>
        <begin position="20"/>
        <end position="45"/>
    </location>
</feature>
<dbReference type="InterPro" id="IPR010559">
    <property type="entry name" value="Sig_transdc_His_kin_internal"/>
</dbReference>
<name>A0A9D9I3B5_9BACT</name>
<dbReference type="PANTHER" id="PTHR34220:SF7">
    <property type="entry name" value="SENSOR HISTIDINE KINASE YPDA"/>
    <property type="match status" value="1"/>
</dbReference>
<protein>
    <submittedName>
        <fullName evidence="3">Histidine kinase</fullName>
    </submittedName>
</protein>
<dbReference type="EMBL" id="JADIME010000044">
    <property type="protein sequence ID" value="MBO8465210.1"/>
    <property type="molecule type" value="Genomic_DNA"/>
</dbReference>
<keyword evidence="1" id="KW-0812">Transmembrane</keyword>
<feature type="transmembrane region" description="Helical" evidence="1">
    <location>
        <begin position="122"/>
        <end position="143"/>
    </location>
</feature>
<keyword evidence="1" id="KW-0472">Membrane</keyword>
<dbReference type="Proteomes" id="UP000823597">
    <property type="component" value="Unassembled WGS sequence"/>
</dbReference>
<dbReference type="GO" id="GO:0016020">
    <property type="term" value="C:membrane"/>
    <property type="evidence" value="ECO:0007669"/>
    <property type="project" value="InterPro"/>
</dbReference>
<dbReference type="GO" id="GO:0000155">
    <property type="term" value="F:phosphorelay sensor kinase activity"/>
    <property type="evidence" value="ECO:0007669"/>
    <property type="project" value="InterPro"/>
</dbReference>
<dbReference type="InterPro" id="IPR050640">
    <property type="entry name" value="Bact_2-comp_sensor_kinase"/>
</dbReference>
<dbReference type="Pfam" id="PF06580">
    <property type="entry name" value="His_kinase"/>
    <property type="match status" value="1"/>
</dbReference>
<accession>A0A9D9I3B5</accession>
<sequence length="340" mass="38855">MKTMTISTDSRPVRIPLVALAVLGYAVFLRLCYCLLVHGTVLLYGGWKEEIIYHVANILPMAAMAGGCACIVFLVTDRGVLRERFFLKSCVDAVLTFILTWAGYFALLAIYRLFHQSWNVDYGGIIVIFLVTWLLTECFYYMIRSRRELKKAEYQKLRAVQYQFDAFRAQVNPHFLFNSLNMLMDIIETDTKKAGRFTEALSDIYRYVLQTHSKSSVCLSDEMAFLESYLHILGLKYNNFLSVRMEVSADCGKKRIVPFTMQLLIENVTKHNVISEKCPMEVKIDINEENIIIANRIARKKNGVSSGLGLKYLQSQYEAAGKVFSVTDDGEYFTASVPYV</sequence>
<keyword evidence="1" id="KW-1133">Transmembrane helix</keyword>
<keyword evidence="3" id="KW-0808">Transferase</keyword>
<organism evidence="3 4">
    <name type="scientific">Candidatus Merdivivens pullistercoris</name>
    <dbReference type="NCBI Taxonomy" id="2840873"/>
    <lineage>
        <taxon>Bacteria</taxon>
        <taxon>Pseudomonadati</taxon>
        <taxon>Bacteroidota</taxon>
        <taxon>Bacteroidia</taxon>
        <taxon>Bacteroidales</taxon>
        <taxon>Muribaculaceae</taxon>
        <taxon>Muribaculaceae incertae sedis</taxon>
        <taxon>Candidatus Merdivivens</taxon>
    </lineage>
</organism>
<dbReference type="PANTHER" id="PTHR34220">
    <property type="entry name" value="SENSOR HISTIDINE KINASE YPDA"/>
    <property type="match status" value="1"/>
</dbReference>
<evidence type="ECO:0000313" key="3">
    <source>
        <dbReference type="EMBL" id="MBO8465210.1"/>
    </source>
</evidence>
<feature type="transmembrane region" description="Helical" evidence="1">
    <location>
        <begin position="86"/>
        <end position="110"/>
    </location>
</feature>
<evidence type="ECO:0000313" key="4">
    <source>
        <dbReference type="Proteomes" id="UP000823597"/>
    </source>
</evidence>
<gene>
    <name evidence="3" type="ORF">IAB93_04330</name>
</gene>
<reference evidence="3" key="1">
    <citation type="submission" date="2020-10" db="EMBL/GenBank/DDBJ databases">
        <authorList>
            <person name="Gilroy R."/>
        </authorList>
    </citation>
    <scope>NUCLEOTIDE SEQUENCE</scope>
    <source>
        <strain evidence="3">10037</strain>
    </source>
</reference>
<feature type="domain" description="Signal transduction histidine kinase internal region" evidence="2">
    <location>
        <begin position="163"/>
        <end position="239"/>
    </location>
</feature>
<keyword evidence="3" id="KW-0418">Kinase</keyword>
<evidence type="ECO:0000259" key="2">
    <source>
        <dbReference type="Pfam" id="PF06580"/>
    </source>
</evidence>
<comment type="caution">
    <text evidence="3">The sequence shown here is derived from an EMBL/GenBank/DDBJ whole genome shotgun (WGS) entry which is preliminary data.</text>
</comment>
<dbReference type="AlphaFoldDB" id="A0A9D9I3B5"/>
<reference evidence="3" key="2">
    <citation type="journal article" date="2021" name="PeerJ">
        <title>Extensive microbial diversity within the chicken gut microbiome revealed by metagenomics and culture.</title>
        <authorList>
            <person name="Gilroy R."/>
            <person name="Ravi A."/>
            <person name="Getino M."/>
            <person name="Pursley I."/>
            <person name="Horton D.L."/>
            <person name="Alikhan N.F."/>
            <person name="Baker D."/>
            <person name="Gharbi K."/>
            <person name="Hall N."/>
            <person name="Watson M."/>
            <person name="Adriaenssens E.M."/>
            <person name="Foster-Nyarko E."/>
            <person name="Jarju S."/>
            <person name="Secka A."/>
            <person name="Antonio M."/>
            <person name="Oren A."/>
            <person name="Chaudhuri R.R."/>
            <person name="La Ragione R."/>
            <person name="Hildebrand F."/>
            <person name="Pallen M.J."/>
        </authorList>
    </citation>
    <scope>NUCLEOTIDE SEQUENCE</scope>
    <source>
        <strain evidence="3">10037</strain>
    </source>
</reference>